<protein>
    <submittedName>
        <fullName evidence="6">Aldehyde dehydrogenase</fullName>
    </submittedName>
</protein>
<comment type="similarity">
    <text evidence="1">Belongs to the aldehyde dehydrogenase family.</text>
</comment>
<dbReference type="InterPro" id="IPR016161">
    <property type="entry name" value="Ald_DH/histidinol_DH"/>
</dbReference>
<sequence>MSRDRAVAAAPAKNGRTGDTGTAERSAGPLTDGPQPPPERPLRSYHSYIGGRDVAGEGWVYTVSAGSLLEDVFTSVSLKRALERDPDPGSAAARHPYVVGRVAVAGDDGCEAALEAAAAAAPVWAAVPLERRMSLGPLFRRQLTRRREEFLDLLVAEGHPLRLARWQLSGLMEMYGPESCAWYRQCMHTEFRHAGRRLIVHRRPDGVVCLNPPQNAPGPSAALAMLMLMAGNAVVVRAPRSIALSTMYVVRELMAPVLREAGAPPGALGAVCGNPGRMIDQWLDSPLVDDIFYIGGTEEGLRLEQRCVAAGKKPVLELAGNDGLVVWKDADLPLAAEAIAEAFYGSGQICMVPNYVLAHPDIAGALLTEVARAAHEVRPGHPGEEDVLLSPVRRSERFFALLRQALDAGAELVCGGHRMEADGTRSDTGVFLEPTVVRVDGLARARALDMVRRETFFPLLPVVVAEPAEDGPLLERFIDFLNTNEYGLRNSLWARDDRVVEAFVRRVANGGLLKVNDSHIGFLPCLPTHGGTGLTGGAHGEGNYPILKTSHVQGVSISPGAGPRATVFGV</sequence>
<evidence type="ECO:0000313" key="7">
    <source>
        <dbReference type="Proteomes" id="UP000622166"/>
    </source>
</evidence>
<keyword evidence="7" id="KW-1185">Reference proteome</keyword>
<dbReference type="Proteomes" id="UP000622166">
    <property type="component" value="Unassembled WGS sequence"/>
</dbReference>
<dbReference type="InterPro" id="IPR015590">
    <property type="entry name" value="Aldehyde_DH_dom"/>
</dbReference>
<dbReference type="AlphaFoldDB" id="A0A918Q1X8"/>
<dbReference type="GO" id="GO:0016620">
    <property type="term" value="F:oxidoreductase activity, acting on the aldehyde or oxo group of donors, NAD or NADP as acceptor"/>
    <property type="evidence" value="ECO:0007669"/>
    <property type="project" value="InterPro"/>
</dbReference>
<gene>
    <name evidence="6" type="ORF">GCM10010365_56050</name>
</gene>
<dbReference type="EMBL" id="BMVW01000013">
    <property type="protein sequence ID" value="GGZ28434.1"/>
    <property type="molecule type" value="Genomic_DNA"/>
</dbReference>
<dbReference type="Gene3D" id="3.40.605.10">
    <property type="entry name" value="Aldehyde Dehydrogenase, Chain A, domain 1"/>
    <property type="match status" value="1"/>
</dbReference>
<dbReference type="SUPFAM" id="SSF53720">
    <property type="entry name" value="ALDH-like"/>
    <property type="match status" value="1"/>
</dbReference>
<evidence type="ECO:0000313" key="6">
    <source>
        <dbReference type="EMBL" id="GGZ28434.1"/>
    </source>
</evidence>
<evidence type="ECO:0000256" key="1">
    <source>
        <dbReference type="ARBA" id="ARBA00009986"/>
    </source>
</evidence>
<dbReference type="InterPro" id="IPR016163">
    <property type="entry name" value="Ald_DH_C"/>
</dbReference>
<dbReference type="InterPro" id="IPR016162">
    <property type="entry name" value="Ald_DH_N"/>
</dbReference>
<evidence type="ECO:0000256" key="3">
    <source>
        <dbReference type="ARBA" id="ARBA00023027"/>
    </source>
</evidence>
<feature type="region of interest" description="Disordered" evidence="4">
    <location>
        <begin position="1"/>
        <end position="46"/>
    </location>
</feature>
<evidence type="ECO:0000256" key="2">
    <source>
        <dbReference type="ARBA" id="ARBA00023002"/>
    </source>
</evidence>
<comment type="caution">
    <text evidence="6">The sequence shown here is derived from an EMBL/GenBank/DDBJ whole genome shotgun (WGS) entry which is preliminary data.</text>
</comment>
<organism evidence="6 7">
    <name type="scientific">Streptomyces poonensis</name>
    <dbReference type="NCBI Taxonomy" id="68255"/>
    <lineage>
        <taxon>Bacteria</taxon>
        <taxon>Bacillati</taxon>
        <taxon>Actinomycetota</taxon>
        <taxon>Actinomycetes</taxon>
        <taxon>Kitasatosporales</taxon>
        <taxon>Streptomycetaceae</taxon>
        <taxon>Streptomyces</taxon>
    </lineage>
</organism>
<feature type="domain" description="Aldehyde dehydrogenase" evidence="5">
    <location>
        <begin position="98"/>
        <end position="549"/>
    </location>
</feature>
<proteinExistence type="inferred from homology"/>
<dbReference type="PANTHER" id="PTHR42986:SF1">
    <property type="entry name" value="BENZALDEHYDE DEHYDROGENASE YFMT"/>
    <property type="match status" value="1"/>
</dbReference>
<dbReference type="RefSeq" id="WP_189863833.1">
    <property type="nucleotide sequence ID" value="NZ_BMVW01000013.1"/>
</dbReference>
<dbReference type="PANTHER" id="PTHR42986">
    <property type="entry name" value="BENZALDEHYDE DEHYDROGENASE YFMT"/>
    <property type="match status" value="1"/>
</dbReference>
<keyword evidence="3" id="KW-0520">NAD</keyword>
<name>A0A918Q1X8_9ACTN</name>
<evidence type="ECO:0000259" key="5">
    <source>
        <dbReference type="Pfam" id="PF00171"/>
    </source>
</evidence>
<accession>A0A918Q1X8</accession>
<reference evidence="6" key="1">
    <citation type="journal article" date="2014" name="Int. J. Syst. Evol. Microbiol.">
        <title>Complete genome sequence of Corynebacterium casei LMG S-19264T (=DSM 44701T), isolated from a smear-ripened cheese.</title>
        <authorList>
            <consortium name="US DOE Joint Genome Institute (JGI-PGF)"/>
            <person name="Walter F."/>
            <person name="Albersmeier A."/>
            <person name="Kalinowski J."/>
            <person name="Ruckert C."/>
        </authorList>
    </citation>
    <scope>NUCLEOTIDE SEQUENCE</scope>
    <source>
        <strain evidence="6">JCM 4815</strain>
    </source>
</reference>
<dbReference type="Gene3D" id="3.40.309.10">
    <property type="entry name" value="Aldehyde Dehydrogenase, Chain A, domain 2"/>
    <property type="match status" value="1"/>
</dbReference>
<dbReference type="Pfam" id="PF00171">
    <property type="entry name" value="Aldedh"/>
    <property type="match status" value="1"/>
</dbReference>
<keyword evidence="2" id="KW-0560">Oxidoreductase</keyword>
<evidence type="ECO:0000256" key="4">
    <source>
        <dbReference type="SAM" id="MobiDB-lite"/>
    </source>
</evidence>
<reference evidence="6" key="2">
    <citation type="submission" date="2020-09" db="EMBL/GenBank/DDBJ databases">
        <authorList>
            <person name="Sun Q."/>
            <person name="Ohkuma M."/>
        </authorList>
    </citation>
    <scope>NUCLEOTIDE SEQUENCE</scope>
    <source>
        <strain evidence="6">JCM 4815</strain>
    </source>
</reference>